<evidence type="ECO:0000313" key="1">
    <source>
        <dbReference type="EMBL" id="VUZ53594.1"/>
    </source>
</evidence>
<gene>
    <name evidence="1" type="ORF">WMSIL1_LOCUS11572</name>
</gene>
<dbReference type="AlphaFoldDB" id="A0A564Z495"/>
<sequence>MCEVVNLIVTPGSRQINIVFPQVAHSRQSEKLSVPWMVVTEALLTWRCFGTSPVHTVPSFSYNRPVQLKHTYSYVLMRVLIQVMNINNLPINTHTQTFTYQTHLPLLPS</sequence>
<name>A0A564Z495_HYMDI</name>
<dbReference type="EMBL" id="CABIJS010000555">
    <property type="protein sequence ID" value="VUZ53594.1"/>
    <property type="molecule type" value="Genomic_DNA"/>
</dbReference>
<dbReference type="Proteomes" id="UP000321570">
    <property type="component" value="Unassembled WGS sequence"/>
</dbReference>
<keyword evidence="2" id="KW-1185">Reference proteome</keyword>
<evidence type="ECO:0000313" key="2">
    <source>
        <dbReference type="Proteomes" id="UP000321570"/>
    </source>
</evidence>
<organism evidence="1 2">
    <name type="scientific">Hymenolepis diminuta</name>
    <name type="common">Rat tapeworm</name>
    <dbReference type="NCBI Taxonomy" id="6216"/>
    <lineage>
        <taxon>Eukaryota</taxon>
        <taxon>Metazoa</taxon>
        <taxon>Spiralia</taxon>
        <taxon>Lophotrochozoa</taxon>
        <taxon>Platyhelminthes</taxon>
        <taxon>Cestoda</taxon>
        <taxon>Eucestoda</taxon>
        <taxon>Cyclophyllidea</taxon>
        <taxon>Hymenolepididae</taxon>
        <taxon>Hymenolepis</taxon>
    </lineage>
</organism>
<reference evidence="1 2" key="1">
    <citation type="submission" date="2019-07" db="EMBL/GenBank/DDBJ databases">
        <authorList>
            <person name="Jastrzebski P J."/>
            <person name="Paukszto L."/>
            <person name="Jastrzebski P J."/>
        </authorList>
    </citation>
    <scope>NUCLEOTIDE SEQUENCE [LARGE SCALE GENOMIC DNA]</scope>
    <source>
        <strain evidence="1 2">WMS-il1</strain>
    </source>
</reference>
<protein>
    <submittedName>
        <fullName evidence="1">Uncharacterized protein</fullName>
    </submittedName>
</protein>
<accession>A0A564Z495</accession>
<proteinExistence type="predicted"/>